<feature type="domain" description="Flavodoxin-like" evidence="4">
    <location>
        <begin position="4"/>
        <end position="191"/>
    </location>
</feature>
<dbReference type="InterPro" id="IPR029039">
    <property type="entry name" value="Flavoprotein-like_sf"/>
</dbReference>
<dbReference type="InterPro" id="IPR010089">
    <property type="entry name" value="Flavoprotein_WrbA-like"/>
</dbReference>
<reference evidence="5" key="1">
    <citation type="submission" date="2013-12" db="EMBL/GenBank/DDBJ databases">
        <authorList>
            <person name="Genoscope - CEA"/>
        </authorList>
    </citation>
    <scope>NUCLEOTIDE SEQUENCE</scope>
    <source>
        <strain evidence="5">CBS 1993</strain>
    </source>
</reference>
<dbReference type="PANTHER" id="PTHR30546">
    <property type="entry name" value="FLAVODOXIN-RELATED PROTEIN WRBA-RELATED"/>
    <property type="match status" value="1"/>
</dbReference>
<comment type="function">
    <text evidence="3">Flavodoxin-like protein (FLP) that plays a role in cell wall integrity, oxidative stress protection and virulence. FLPs act as NAD(P)H quinone oxidoreductases. Reduces ubiquinone (coenzyme Q), enabling it to serve as an antioxidant in the membrane.</text>
</comment>
<dbReference type="NCBIfam" id="TIGR01755">
    <property type="entry name" value="flav_wrbA"/>
    <property type="match status" value="1"/>
</dbReference>
<dbReference type="GO" id="GO:0032126">
    <property type="term" value="C:eisosome"/>
    <property type="evidence" value="ECO:0007669"/>
    <property type="project" value="EnsemblFungi"/>
</dbReference>
<dbReference type="PANTHER" id="PTHR30546:SF23">
    <property type="entry name" value="FLAVOPROTEIN-LIKE PROTEIN YCP4-RELATED"/>
    <property type="match status" value="1"/>
</dbReference>
<dbReference type="STRING" id="1382522.W6MM81"/>
<dbReference type="EMBL" id="HG793128">
    <property type="protein sequence ID" value="CDK27636.1"/>
    <property type="molecule type" value="Genomic_DNA"/>
</dbReference>
<evidence type="ECO:0000256" key="1">
    <source>
        <dbReference type="ARBA" id="ARBA00004202"/>
    </source>
</evidence>
<evidence type="ECO:0000313" key="5">
    <source>
        <dbReference type="EMBL" id="CDK27636.1"/>
    </source>
</evidence>
<comment type="similarity">
    <text evidence="2">Belongs to the WrbA family.</text>
</comment>
<proteinExistence type="inferred from homology"/>
<sequence length="245" mass="25035">MAKLAIVIYSTYGHVAALAESVKAGIESVGSSATILQVAETLDAKTLELIHAPAKPDYPIVKAEDLTNYDGYLFGFPSRFGSFPAQINAFTDSTGGLWASGALYHKPAGFFISSGTPGSQEITARSVLNFFVHHGLIYVPLGFGKAGAQLSNIEEVHGGSVWGAGAFAGADGSRAVSQLEKDLAHIQGSEFAIAASKLAPSAPAAASTAVKEAVAETAAKADVATTTAATKAEAPKSESGCCTIV</sequence>
<evidence type="ECO:0000259" key="4">
    <source>
        <dbReference type="PROSITE" id="PS50902"/>
    </source>
</evidence>
<dbReference type="GO" id="GO:0005886">
    <property type="term" value="C:plasma membrane"/>
    <property type="evidence" value="ECO:0007669"/>
    <property type="project" value="UniProtKB-SubCell"/>
</dbReference>
<protein>
    <recommendedName>
        <fullName evidence="4">Flavodoxin-like domain-containing protein</fullName>
    </recommendedName>
</protein>
<evidence type="ECO:0000313" key="6">
    <source>
        <dbReference type="Proteomes" id="UP000019384"/>
    </source>
</evidence>
<name>W6MM81_9ASCO</name>
<dbReference type="GO" id="GO:0034599">
    <property type="term" value="P:cellular response to oxidative stress"/>
    <property type="evidence" value="ECO:0007669"/>
    <property type="project" value="UniProtKB-ARBA"/>
</dbReference>
<accession>W6MM81</accession>
<dbReference type="Pfam" id="PF03358">
    <property type="entry name" value="FMN_red"/>
    <property type="match status" value="1"/>
</dbReference>
<gene>
    <name evidence="5" type="ORF">KUCA_T00003615001</name>
</gene>
<dbReference type="InterPro" id="IPR005025">
    <property type="entry name" value="FMN_Rdtase-like_dom"/>
</dbReference>
<dbReference type="RefSeq" id="XP_022459629.1">
    <property type="nucleotide sequence ID" value="XM_022602047.1"/>
</dbReference>
<dbReference type="HOGENOM" id="CLU_051402_0_0_1"/>
<dbReference type="SUPFAM" id="SSF52218">
    <property type="entry name" value="Flavoproteins"/>
    <property type="match status" value="1"/>
</dbReference>
<evidence type="ECO:0000256" key="2">
    <source>
        <dbReference type="ARBA" id="ARBA00006961"/>
    </source>
</evidence>
<dbReference type="InterPro" id="IPR008254">
    <property type="entry name" value="Flavodoxin/NO_synth"/>
</dbReference>
<comment type="subcellular location">
    <subcellularLocation>
        <location evidence="1">Cell membrane</location>
        <topology evidence="1">Peripheral membrane protein</topology>
    </subcellularLocation>
</comment>
<dbReference type="NCBIfam" id="NF002999">
    <property type="entry name" value="PRK03767.1"/>
    <property type="match status" value="1"/>
</dbReference>
<reference evidence="5" key="2">
    <citation type="submission" date="2014-02" db="EMBL/GenBank/DDBJ databases">
        <title>Complete DNA sequence of /Kuraishia capsulata/ illustrates novel genomic features among budding yeasts (/Saccharomycotina/).</title>
        <authorList>
            <person name="Morales L."/>
            <person name="Noel B."/>
            <person name="Porcel B."/>
            <person name="Marcet-Houben M."/>
            <person name="Hullo M-F."/>
            <person name="Sacerdot C."/>
            <person name="Tekaia F."/>
            <person name="Leh-Louis V."/>
            <person name="Despons L."/>
            <person name="Khanna V."/>
            <person name="Aury J-M."/>
            <person name="Barbe V."/>
            <person name="Couloux A."/>
            <person name="Labadie K."/>
            <person name="Pelletier E."/>
            <person name="Souciet J-L."/>
            <person name="Boekhout T."/>
            <person name="Gabaldon T."/>
            <person name="Wincker P."/>
            <person name="Dujon B."/>
        </authorList>
    </citation>
    <scope>NUCLEOTIDE SEQUENCE</scope>
    <source>
        <strain evidence="5">CBS 1993</strain>
    </source>
</reference>
<dbReference type="FunFam" id="3.40.50.360:FF:000001">
    <property type="entry name" value="NAD(P)H dehydrogenase (Quinone) FQR1-like"/>
    <property type="match status" value="1"/>
</dbReference>
<dbReference type="GO" id="GO:0010181">
    <property type="term" value="F:FMN binding"/>
    <property type="evidence" value="ECO:0007669"/>
    <property type="project" value="InterPro"/>
</dbReference>
<dbReference type="GO" id="GO:0003955">
    <property type="term" value="F:NAD(P)H dehydrogenase (quinone) activity"/>
    <property type="evidence" value="ECO:0007669"/>
    <property type="project" value="InterPro"/>
</dbReference>
<dbReference type="PROSITE" id="PS50902">
    <property type="entry name" value="FLAVODOXIN_LIKE"/>
    <property type="match status" value="1"/>
</dbReference>
<organism evidence="5 6">
    <name type="scientific">Kuraishia capsulata CBS 1993</name>
    <dbReference type="NCBI Taxonomy" id="1382522"/>
    <lineage>
        <taxon>Eukaryota</taxon>
        <taxon>Fungi</taxon>
        <taxon>Dikarya</taxon>
        <taxon>Ascomycota</taxon>
        <taxon>Saccharomycotina</taxon>
        <taxon>Pichiomycetes</taxon>
        <taxon>Pichiales</taxon>
        <taxon>Pichiaceae</taxon>
        <taxon>Kuraishia</taxon>
    </lineage>
</organism>
<dbReference type="OrthoDB" id="504689at2759"/>
<dbReference type="Proteomes" id="UP000019384">
    <property type="component" value="Unassembled WGS sequence"/>
</dbReference>
<dbReference type="GeneID" id="34521017"/>
<keyword evidence="6" id="KW-1185">Reference proteome</keyword>
<dbReference type="GO" id="GO:0005737">
    <property type="term" value="C:cytoplasm"/>
    <property type="evidence" value="ECO:0007669"/>
    <property type="project" value="EnsemblFungi"/>
</dbReference>
<dbReference type="AlphaFoldDB" id="W6MM81"/>
<dbReference type="Gene3D" id="3.40.50.360">
    <property type="match status" value="1"/>
</dbReference>
<evidence type="ECO:0000256" key="3">
    <source>
        <dbReference type="ARBA" id="ARBA00053955"/>
    </source>
</evidence>
<dbReference type="GO" id="GO:0160020">
    <property type="term" value="P:positive regulation of ferroptosis"/>
    <property type="evidence" value="ECO:0007669"/>
    <property type="project" value="EnsemblFungi"/>
</dbReference>